<proteinExistence type="predicted"/>
<protein>
    <submittedName>
        <fullName evidence="1">Uncharacterized protein</fullName>
    </submittedName>
</protein>
<dbReference type="RefSeq" id="WP_133293021.1">
    <property type="nucleotide sequence ID" value="NZ_SMSJ01000151.1"/>
</dbReference>
<dbReference type="EMBL" id="SMSJ01000151">
    <property type="protein sequence ID" value="TDH58125.1"/>
    <property type="molecule type" value="Genomic_DNA"/>
</dbReference>
<dbReference type="Proteomes" id="UP000295096">
    <property type="component" value="Unassembled WGS sequence"/>
</dbReference>
<keyword evidence="2" id="KW-1185">Reference proteome</keyword>
<dbReference type="AlphaFoldDB" id="A0A4V3A965"/>
<evidence type="ECO:0000313" key="1">
    <source>
        <dbReference type="EMBL" id="TDH58125.1"/>
    </source>
</evidence>
<organism evidence="1 2">
    <name type="scientific">Dankookia rubra</name>
    <dbReference type="NCBI Taxonomy" id="1442381"/>
    <lineage>
        <taxon>Bacteria</taxon>
        <taxon>Pseudomonadati</taxon>
        <taxon>Pseudomonadota</taxon>
        <taxon>Alphaproteobacteria</taxon>
        <taxon>Acetobacterales</taxon>
        <taxon>Roseomonadaceae</taxon>
        <taxon>Dankookia</taxon>
    </lineage>
</organism>
<dbReference type="OrthoDB" id="9998428at2"/>
<comment type="caution">
    <text evidence="1">The sequence shown here is derived from an EMBL/GenBank/DDBJ whole genome shotgun (WGS) entry which is preliminary data.</text>
</comment>
<accession>A0A4V3A965</accession>
<gene>
    <name evidence="1" type="ORF">E2C06_34190</name>
</gene>
<evidence type="ECO:0000313" key="2">
    <source>
        <dbReference type="Proteomes" id="UP000295096"/>
    </source>
</evidence>
<sequence>MRRLERLPFAPGASVLGGAAGGLSYEGMMRDAMAAEERSRRQEVGHGAALPRVQVQRPVMAKAEQARIAGR</sequence>
<name>A0A4V3A965_9PROT</name>
<reference evidence="1 2" key="1">
    <citation type="journal article" date="2016" name="J. Microbiol.">
        <title>Dankookia rubra gen. nov., sp. nov., an alphaproteobacterium isolated from sediment of a shallow stream.</title>
        <authorList>
            <person name="Kim W.H."/>
            <person name="Kim D.H."/>
            <person name="Kang K."/>
            <person name="Ahn T.Y."/>
        </authorList>
    </citation>
    <scope>NUCLEOTIDE SEQUENCE [LARGE SCALE GENOMIC DNA]</scope>
    <source>
        <strain evidence="1 2">JCM30602</strain>
    </source>
</reference>